<evidence type="ECO:0000256" key="4">
    <source>
        <dbReference type="ARBA" id="ARBA00022801"/>
    </source>
</evidence>
<keyword evidence="5" id="KW-0560">Oxidoreductase</keyword>
<evidence type="ECO:0000256" key="1">
    <source>
        <dbReference type="ARBA" id="ARBA00011738"/>
    </source>
</evidence>
<dbReference type="Gene3D" id="3.40.50.10860">
    <property type="entry name" value="Leucine Dehydrogenase, chain A, domain 1"/>
    <property type="match status" value="1"/>
</dbReference>
<dbReference type="Pfam" id="PF00763">
    <property type="entry name" value="THF_DHG_CYH"/>
    <property type="match status" value="1"/>
</dbReference>
<keyword evidence="4" id="KW-0378">Hydrolase</keyword>
<dbReference type="GO" id="GO:0004488">
    <property type="term" value="F:methylenetetrahydrofolate dehydrogenase (NADP+) activity"/>
    <property type="evidence" value="ECO:0007669"/>
    <property type="project" value="InterPro"/>
</dbReference>
<dbReference type="SUPFAM" id="SSF51735">
    <property type="entry name" value="NAD(P)-binding Rossmann-fold domains"/>
    <property type="match status" value="1"/>
</dbReference>
<dbReference type="InterPro" id="IPR020630">
    <property type="entry name" value="THF_DH/CycHdrlase_cat_dom"/>
</dbReference>
<accession>A0AAX4P0Z7</accession>
<dbReference type="EC" id="3.5.4.9" evidence="2"/>
<dbReference type="Gene3D" id="3.40.50.720">
    <property type="entry name" value="NAD(P)-binding Rossmann-like Domain"/>
    <property type="match status" value="1"/>
</dbReference>
<comment type="subunit">
    <text evidence="1">Homodimer.</text>
</comment>
<dbReference type="CDD" id="cd01080">
    <property type="entry name" value="NAD_bind_m-THF_DH_Cyclohyd"/>
    <property type="match status" value="1"/>
</dbReference>
<dbReference type="Pfam" id="PF02882">
    <property type="entry name" value="THF_DHG_CYH_C"/>
    <property type="match status" value="2"/>
</dbReference>
<evidence type="ECO:0000256" key="6">
    <source>
        <dbReference type="ARBA" id="ARBA00023268"/>
    </source>
</evidence>
<evidence type="ECO:0000313" key="11">
    <source>
        <dbReference type="Proteomes" id="UP001472866"/>
    </source>
</evidence>
<evidence type="ECO:0000313" key="10">
    <source>
        <dbReference type="EMBL" id="WZN59849.1"/>
    </source>
</evidence>
<dbReference type="InterPro" id="IPR046346">
    <property type="entry name" value="Aminoacid_DH-like_N_sf"/>
</dbReference>
<dbReference type="SUPFAM" id="SSF53223">
    <property type="entry name" value="Aminoacid dehydrogenase-like, N-terminal domain"/>
    <property type="match status" value="1"/>
</dbReference>
<reference evidence="10 11" key="1">
    <citation type="submission" date="2024-03" db="EMBL/GenBank/DDBJ databases">
        <title>Complete genome sequence of the green alga Chloropicon roscoffensis RCC1871.</title>
        <authorList>
            <person name="Lemieux C."/>
            <person name="Pombert J.-F."/>
            <person name="Otis C."/>
            <person name="Turmel M."/>
        </authorList>
    </citation>
    <scope>NUCLEOTIDE SEQUENCE [LARGE SCALE GENOMIC DNA]</scope>
    <source>
        <strain evidence="10 11">RCC1871</strain>
    </source>
</reference>
<proteinExistence type="inferred from homology"/>
<dbReference type="HAMAP" id="MF_01576">
    <property type="entry name" value="THF_DHG_CYH"/>
    <property type="match status" value="1"/>
</dbReference>
<organism evidence="10 11">
    <name type="scientific">Chloropicon roscoffensis</name>
    <dbReference type="NCBI Taxonomy" id="1461544"/>
    <lineage>
        <taxon>Eukaryota</taxon>
        <taxon>Viridiplantae</taxon>
        <taxon>Chlorophyta</taxon>
        <taxon>Chloropicophyceae</taxon>
        <taxon>Chloropicales</taxon>
        <taxon>Chloropicaceae</taxon>
        <taxon>Chloropicon</taxon>
    </lineage>
</organism>
<evidence type="ECO:0000256" key="7">
    <source>
        <dbReference type="SAM" id="MobiDB-lite"/>
    </source>
</evidence>
<dbReference type="EMBL" id="CP151502">
    <property type="protein sequence ID" value="WZN59849.1"/>
    <property type="molecule type" value="Genomic_DNA"/>
</dbReference>
<evidence type="ECO:0000259" key="9">
    <source>
        <dbReference type="Pfam" id="PF02882"/>
    </source>
</evidence>
<dbReference type="PANTHER" id="PTHR48099:SF27">
    <property type="entry name" value="BIFUNCTIONAL PROTEIN FOLD 2"/>
    <property type="match status" value="1"/>
</dbReference>
<name>A0AAX4P0Z7_9CHLO</name>
<dbReference type="InterPro" id="IPR036291">
    <property type="entry name" value="NAD(P)-bd_dom_sf"/>
</dbReference>
<sequence>MALRAASFYPTLGRGLSTAVLGSVVGLPRSAPGGVSGPGCASSWLLHLRTASGLRDTGGLGYEPRPSPTRPPQGGLGAHDPRGRGFSALPAGEGAAKAPADGGPSSSRAAATVLDGRRVSQQWLSEIAEDVANLREKGHRPPSLAVVLVGNRADSVLYVNRKRQAAANVGIDFDLIELPEKVTQVRLLERLNALFLDESVDGVIVQLPLPQHIDEEAILEHIDPYKDVDGFHPLNVGRLAMRGVHPVFVPCTPLGSVELLTRYGIELTGKKAVILGNSNTVGMPLSMLLRDEGCASVTVCHCTAWDFLQHSGAGGAHPPHRSLTSDRVVRAAAEACLPPLQSGSGASGAGSRHLKASSVESIPEVTKTADVLFVAIGYPELVKRSWVKEGCIVVDIGINARPTNEKDNIEDLAKRMLANGANGSPPTSAVEIVGDVDYEEVSQVASYITPVPGGAGPMTIAALMNNLVSSYKTIVGGKPSGFYH</sequence>
<feature type="region of interest" description="Disordered" evidence="7">
    <location>
        <begin position="56"/>
        <end position="109"/>
    </location>
</feature>
<dbReference type="GO" id="GO:0035999">
    <property type="term" value="P:tetrahydrofolate interconversion"/>
    <property type="evidence" value="ECO:0007669"/>
    <property type="project" value="TreeGrafter"/>
</dbReference>
<evidence type="ECO:0000259" key="8">
    <source>
        <dbReference type="Pfam" id="PF00763"/>
    </source>
</evidence>
<dbReference type="Proteomes" id="UP001472866">
    <property type="component" value="Chromosome 02"/>
</dbReference>
<dbReference type="PRINTS" id="PR00085">
    <property type="entry name" value="THFDHDRGNASE"/>
</dbReference>
<dbReference type="InterPro" id="IPR000672">
    <property type="entry name" value="THF_DH/CycHdrlase"/>
</dbReference>
<dbReference type="GO" id="GO:0004477">
    <property type="term" value="F:methenyltetrahydrofolate cyclohydrolase activity"/>
    <property type="evidence" value="ECO:0007669"/>
    <property type="project" value="UniProtKB-EC"/>
</dbReference>
<dbReference type="InterPro" id="IPR020631">
    <property type="entry name" value="THF_DH/CycHdrlase_NAD-bd_dom"/>
</dbReference>
<evidence type="ECO:0000256" key="2">
    <source>
        <dbReference type="ARBA" id="ARBA00012776"/>
    </source>
</evidence>
<evidence type="ECO:0000256" key="3">
    <source>
        <dbReference type="ARBA" id="ARBA00022563"/>
    </source>
</evidence>
<gene>
    <name evidence="10" type="ORF">HKI87_02g13770</name>
</gene>
<evidence type="ECO:0000256" key="5">
    <source>
        <dbReference type="ARBA" id="ARBA00023002"/>
    </source>
</evidence>
<dbReference type="PANTHER" id="PTHR48099">
    <property type="entry name" value="C-1-TETRAHYDROFOLATE SYNTHASE, CYTOPLASMIC-RELATED"/>
    <property type="match status" value="1"/>
</dbReference>
<keyword evidence="6" id="KW-0511">Multifunctional enzyme</keyword>
<dbReference type="AlphaFoldDB" id="A0AAX4P0Z7"/>
<dbReference type="FunFam" id="3.40.50.10860:FF:000005">
    <property type="entry name" value="C-1-tetrahydrofolate synthase, cytoplasmic, putative"/>
    <property type="match status" value="1"/>
</dbReference>
<keyword evidence="3" id="KW-0554">One-carbon metabolism</keyword>
<protein>
    <recommendedName>
        <fullName evidence="2">methenyltetrahydrofolate cyclohydrolase</fullName>
        <ecNumber evidence="2">3.5.4.9</ecNumber>
    </recommendedName>
</protein>
<dbReference type="GO" id="GO:0005829">
    <property type="term" value="C:cytosol"/>
    <property type="evidence" value="ECO:0007669"/>
    <property type="project" value="TreeGrafter"/>
</dbReference>
<feature type="domain" description="Tetrahydrofolate dehydrogenase/cyclohydrolase NAD(P)-binding" evidence="9">
    <location>
        <begin position="357"/>
        <end position="473"/>
    </location>
</feature>
<feature type="domain" description="Tetrahydrofolate dehydrogenase/cyclohydrolase catalytic" evidence="8">
    <location>
        <begin position="114"/>
        <end position="229"/>
    </location>
</feature>
<keyword evidence="11" id="KW-1185">Reference proteome</keyword>
<feature type="domain" description="Tetrahydrofolate dehydrogenase/cyclohydrolase NAD(P)-binding" evidence="9">
    <location>
        <begin position="250"/>
        <end position="307"/>
    </location>
</feature>